<comment type="function">
    <text evidence="5">Involved in the maturation of [NiFe] hydrogenases. Required for nickel insertion into the metal center of the hydrogenase.</text>
</comment>
<keyword evidence="7" id="KW-1185">Reference proteome</keyword>
<evidence type="ECO:0000313" key="7">
    <source>
        <dbReference type="Proteomes" id="UP000004200"/>
    </source>
</evidence>
<evidence type="ECO:0000256" key="3">
    <source>
        <dbReference type="ARBA" id="ARBA00022723"/>
    </source>
</evidence>
<dbReference type="eggNOG" id="COG0375">
    <property type="taxonomic scope" value="Bacteria"/>
</dbReference>
<feature type="binding site" evidence="5">
    <location>
        <position position="92"/>
    </location>
    <ligand>
        <name>Zn(2+)</name>
        <dbReference type="ChEBI" id="CHEBI:29105"/>
    </ligand>
</feature>
<dbReference type="STRING" id="765913.ThidrDRAFT_4178"/>
<keyword evidence="2 5" id="KW-0533">Nickel</keyword>
<dbReference type="Pfam" id="PF01155">
    <property type="entry name" value="HypA"/>
    <property type="match status" value="1"/>
</dbReference>
<comment type="similarity">
    <text evidence="1 5">Belongs to the HypA/HybF family.</text>
</comment>
<evidence type="ECO:0000256" key="4">
    <source>
        <dbReference type="ARBA" id="ARBA00022833"/>
    </source>
</evidence>
<evidence type="ECO:0000256" key="5">
    <source>
        <dbReference type="HAMAP-Rule" id="MF_00213"/>
    </source>
</evidence>
<name>G2E7B5_9GAMM</name>
<dbReference type="PROSITE" id="PS01249">
    <property type="entry name" value="HYPA"/>
    <property type="match status" value="1"/>
</dbReference>
<feature type="binding site" evidence="5">
    <location>
        <position position="76"/>
    </location>
    <ligand>
        <name>Zn(2+)</name>
        <dbReference type="ChEBI" id="CHEBI:29105"/>
    </ligand>
</feature>
<protein>
    <recommendedName>
        <fullName evidence="5">Hydrogenase maturation factor HypA</fullName>
    </recommendedName>
</protein>
<sequence length="133" mass="14374">MHELSLCQALLDQVTQIARDHGASRVDRILLKVGPLSGVEPSLLKHAYPLAATGTLAEFAELVIEPAEIRVHCHTCGADTEAKPNRLLCGACGGFQTRLISGDEMLLANLELIVPDQDDIDAEQPADARSREH</sequence>
<dbReference type="PIRSF" id="PIRSF004761">
    <property type="entry name" value="Hydrgn_mat_HypA"/>
    <property type="match status" value="1"/>
</dbReference>
<dbReference type="AlphaFoldDB" id="G2E7B5"/>
<organism evidence="6 7">
    <name type="scientific">Thiorhodococcus drewsii AZ1</name>
    <dbReference type="NCBI Taxonomy" id="765913"/>
    <lineage>
        <taxon>Bacteria</taxon>
        <taxon>Pseudomonadati</taxon>
        <taxon>Pseudomonadota</taxon>
        <taxon>Gammaproteobacteria</taxon>
        <taxon>Chromatiales</taxon>
        <taxon>Chromatiaceae</taxon>
        <taxon>Thiorhodococcus</taxon>
    </lineage>
</organism>
<dbReference type="GO" id="GO:0051604">
    <property type="term" value="P:protein maturation"/>
    <property type="evidence" value="ECO:0007669"/>
    <property type="project" value="InterPro"/>
</dbReference>
<dbReference type="OrthoDB" id="288014at2"/>
<evidence type="ECO:0000256" key="1">
    <source>
        <dbReference type="ARBA" id="ARBA00010748"/>
    </source>
</evidence>
<dbReference type="RefSeq" id="WP_007042891.1">
    <property type="nucleotide sequence ID" value="NZ_AFWT01000049.1"/>
</dbReference>
<dbReference type="GO" id="GO:0016151">
    <property type="term" value="F:nickel cation binding"/>
    <property type="evidence" value="ECO:0007669"/>
    <property type="project" value="UniProtKB-UniRule"/>
</dbReference>
<feature type="binding site" evidence="5">
    <location>
        <position position="89"/>
    </location>
    <ligand>
        <name>Zn(2+)</name>
        <dbReference type="ChEBI" id="CHEBI:29105"/>
    </ligand>
</feature>
<comment type="caution">
    <text evidence="6">The sequence shown here is derived from an EMBL/GenBank/DDBJ whole genome shotgun (WGS) entry which is preliminary data.</text>
</comment>
<dbReference type="PANTHER" id="PTHR34535">
    <property type="entry name" value="HYDROGENASE MATURATION FACTOR HYPA"/>
    <property type="match status" value="1"/>
</dbReference>
<dbReference type="Proteomes" id="UP000004200">
    <property type="component" value="Unassembled WGS sequence"/>
</dbReference>
<dbReference type="PATRIC" id="fig|765913.3.peg.4256"/>
<proteinExistence type="inferred from homology"/>
<keyword evidence="3 5" id="KW-0479">Metal-binding</keyword>
<dbReference type="PANTHER" id="PTHR34535:SF3">
    <property type="entry name" value="HYDROGENASE MATURATION FACTOR HYPA"/>
    <property type="match status" value="1"/>
</dbReference>
<evidence type="ECO:0000313" key="6">
    <source>
        <dbReference type="EMBL" id="EGV28021.1"/>
    </source>
</evidence>
<dbReference type="Gene3D" id="3.30.2320.80">
    <property type="match status" value="1"/>
</dbReference>
<dbReference type="InterPro" id="IPR020538">
    <property type="entry name" value="Hydgase_Ni_incorp_HypA/HybF_CS"/>
</dbReference>
<feature type="binding site" evidence="5">
    <location>
        <position position="2"/>
    </location>
    <ligand>
        <name>Ni(2+)</name>
        <dbReference type="ChEBI" id="CHEBI:49786"/>
    </ligand>
</feature>
<reference evidence="6 7" key="1">
    <citation type="submission" date="2011-06" db="EMBL/GenBank/DDBJ databases">
        <title>The draft genome of Thiorhodococcus drewsii AZ1.</title>
        <authorList>
            <consortium name="US DOE Joint Genome Institute (JGI-PGF)"/>
            <person name="Lucas S."/>
            <person name="Han J."/>
            <person name="Lapidus A."/>
            <person name="Cheng J.-F."/>
            <person name="Goodwin L."/>
            <person name="Pitluck S."/>
            <person name="Peters L."/>
            <person name="Land M.L."/>
            <person name="Hauser L."/>
            <person name="Vogl K."/>
            <person name="Liu Z."/>
            <person name="Imhoff J."/>
            <person name="Thiel V."/>
            <person name="Frigaard N.-U."/>
            <person name="Bryant D.A."/>
            <person name="Woyke T.J."/>
        </authorList>
    </citation>
    <scope>NUCLEOTIDE SEQUENCE [LARGE SCALE GENOMIC DNA]</scope>
    <source>
        <strain evidence="6 7">AZ1</strain>
    </source>
</reference>
<evidence type="ECO:0000256" key="2">
    <source>
        <dbReference type="ARBA" id="ARBA00022596"/>
    </source>
</evidence>
<dbReference type="InterPro" id="IPR000688">
    <property type="entry name" value="HypA/HybF"/>
</dbReference>
<dbReference type="EMBL" id="AFWT01000049">
    <property type="protein sequence ID" value="EGV28021.1"/>
    <property type="molecule type" value="Genomic_DNA"/>
</dbReference>
<accession>G2E7B5</accession>
<feature type="binding site" evidence="5">
    <location>
        <position position="73"/>
    </location>
    <ligand>
        <name>Zn(2+)</name>
        <dbReference type="ChEBI" id="CHEBI:29105"/>
    </ligand>
</feature>
<dbReference type="GO" id="GO:0008270">
    <property type="term" value="F:zinc ion binding"/>
    <property type="evidence" value="ECO:0007669"/>
    <property type="project" value="UniProtKB-UniRule"/>
</dbReference>
<gene>
    <name evidence="5" type="primary">hypA</name>
    <name evidence="6" type="ORF">ThidrDRAFT_4178</name>
</gene>
<dbReference type="HAMAP" id="MF_00213">
    <property type="entry name" value="HypA_HybF"/>
    <property type="match status" value="1"/>
</dbReference>
<keyword evidence="4 5" id="KW-0862">Zinc</keyword>